<feature type="transmembrane region" description="Helical" evidence="2">
    <location>
        <begin position="252"/>
        <end position="278"/>
    </location>
</feature>
<feature type="region of interest" description="Disordered" evidence="1">
    <location>
        <begin position="1"/>
        <end position="172"/>
    </location>
</feature>
<keyword evidence="4" id="KW-1185">Reference proteome</keyword>
<dbReference type="Proteomes" id="UP000008838">
    <property type="component" value="Chromosome"/>
</dbReference>
<dbReference type="EMBL" id="AP009152">
    <property type="protein sequence ID" value="BAG28702.1"/>
    <property type="molecule type" value="Genomic_DNA"/>
</dbReference>
<feature type="compositionally biased region" description="Basic and acidic residues" evidence="1">
    <location>
        <begin position="331"/>
        <end position="344"/>
    </location>
</feature>
<dbReference type="AlphaFoldDB" id="B2GG79"/>
<dbReference type="HOGENOM" id="CLU_771127_0_0_11"/>
<evidence type="ECO:0000256" key="1">
    <source>
        <dbReference type="SAM" id="MobiDB-lite"/>
    </source>
</evidence>
<evidence type="ECO:0000256" key="2">
    <source>
        <dbReference type="SAM" id="Phobius"/>
    </source>
</evidence>
<accession>B2GG79</accession>
<feature type="compositionally biased region" description="Low complexity" evidence="1">
    <location>
        <begin position="84"/>
        <end position="96"/>
    </location>
</feature>
<keyword evidence="2" id="KW-1133">Transmembrane helix</keyword>
<organism evidence="3 4">
    <name type="scientific">Kocuria rhizophila (strain ATCC 9341 / DSM 348 / NBRC 103217 / DC2201)</name>
    <dbReference type="NCBI Taxonomy" id="378753"/>
    <lineage>
        <taxon>Bacteria</taxon>
        <taxon>Bacillati</taxon>
        <taxon>Actinomycetota</taxon>
        <taxon>Actinomycetes</taxon>
        <taxon>Micrococcales</taxon>
        <taxon>Micrococcaceae</taxon>
        <taxon>Kocuria</taxon>
    </lineage>
</organism>
<feature type="region of interest" description="Disordered" evidence="1">
    <location>
        <begin position="320"/>
        <end position="359"/>
    </location>
</feature>
<evidence type="ECO:0000313" key="4">
    <source>
        <dbReference type="Proteomes" id="UP000008838"/>
    </source>
</evidence>
<name>B2GG79_KOCRD</name>
<feature type="compositionally biased region" description="Basic and acidic residues" evidence="1">
    <location>
        <begin position="54"/>
        <end position="66"/>
    </location>
</feature>
<dbReference type="eggNOG" id="ENOG502ZRGG">
    <property type="taxonomic scope" value="Bacteria"/>
</dbReference>
<gene>
    <name evidence="3" type="ordered locus">KRH_03550</name>
</gene>
<dbReference type="STRING" id="378753.KRH_03550"/>
<proteinExistence type="predicted"/>
<feature type="compositionally biased region" description="Low complexity" evidence="1">
    <location>
        <begin position="146"/>
        <end position="172"/>
    </location>
</feature>
<dbReference type="KEGG" id="krh:KRH_03550"/>
<feature type="transmembrane region" description="Helical" evidence="2">
    <location>
        <begin position="290"/>
        <end position="312"/>
    </location>
</feature>
<evidence type="ECO:0000313" key="3">
    <source>
        <dbReference type="EMBL" id="BAG28702.1"/>
    </source>
</evidence>
<feature type="compositionally biased region" description="Low complexity" evidence="1">
    <location>
        <begin position="115"/>
        <end position="138"/>
    </location>
</feature>
<keyword evidence="2" id="KW-0812">Transmembrane</keyword>
<reference evidence="3 4" key="1">
    <citation type="journal article" date="2008" name="J. Bacteriol.">
        <title>Complete genome sequence of the soil actinomycete Kocuria rhizophila.</title>
        <authorList>
            <person name="Takarada H."/>
            <person name="Sekine M."/>
            <person name="Kosugi H."/>
            <person name="Matsuo Y."/>
            <person name="Fujisawa T."/>
            <person name="Omata S."/>
            <person name="Kishi E."/>
            <person name="Shimizu A."/>
            <person name="Tsukatani N."/>
            <person name="Tanikawa S."/>
            <person name="Fujita N."/>
            <person name="Harayama S."/>
        </authorList>
    </citation>
    <scope>NUCLEOTIDE SEQUENCE [LARGE SCALE GENOMIC DNA]</scope>
    <source>
        <strain evidence="4">ATCC 9341 / DSM 348 / NBRC 103217 / DC2201</strain>
    </source>
</reference>
<protein>
    <submittedName>
        <fullName evidence="3">Hypothetical membrane protein</fullName>
    </submittedName>
</protein>
<feature type="compositionally biased region" description="Basic and acidic residues" evidence="1">
    <location>
        <begin position="97"/>
        <end position="108"/>
    </location>
</feature>
<feature type="transmembrane region" description="Helical" evidence="2">
    <location>
        <begin position="211"/>
        <end position="231"/>
    </location>
</feature>
<keyword evidence="2" id="KW-0472">Membrane</keyword>
<feature type="compositionally biased region" description="Basic and acidic residues" evidence="1">
    <location>
        <begin position="10"/>
        <end position="25"/>
    </location>
</feature>
<feature type="transmembrane region" description="Helical" evidence="2">
    <location>
        <begin position="186"/>
        <end position="205"/>
    </location>
</feature>
<sequence>MPGCYATHGAAHDRWARHPAGREDYSGGVQSVAARPARHRRELHRIATMNPVQRPRDEHGSSDPHPSDSPAPDPRASAHEASDPDASAPGAPATGATKDRTRDARDRSQYGIRLDPSAQASGPGAGTTPPARPDAPQGTSGGRGTARGSAAQGARSASSSGAGTAPATAAEDPAARSAAARAARRMGRGLSFTVIMLGVLAGLALVAMDVWFGWVVGTVLVVLGALGYALVQTRALPVLQDPGEPERRSWSKLWLIPAVLLLPGFACLGMAFVVPSWLGPTVPADLLDDYVLAFIVGGMTMIVGAGLGFGLVATARFTRPDDDDSPLRPTDYAERLRERERPEGGDYYDSDWIRRDPRT</sequence>